<dbReference type="Proteomes" id="UP000192223">
    <property type="component" value="Unplaced"/>
</dbReference>
<dbReference type="CTD" id="36927"/>
<dbReference type="InParanoid" id="A0A1W4XE39"/>
<dbReference type="SFLD" id="SFLDG01205">
    <property type="entry name" value="AMPS.1"/>
    <property type="match status" value="1"/>
</dbReference>
<dbReference type="InterPro" id="IPR004046">
    <property type="entry name" value="GST_C"/>
</dbReference>
<dbReference type="InterPro" id="IPR036282">
    <property type="entry name" value="Glutathione-S-Trfase_C_sf"/>
</dbReference>
<name>A0A1W4XE39_AGRPL</name>
<evidence type="ECO:0000259" key="7">
    <source>
        <dbReference type="PROSITE" id="PS50405"/>
    </source>
</evidence>
<dbReference type="GO" id="GO:0004364">
    <property type="term" value="F:glutathione transferase activity"/>
    <property type="evidence" value="ECO:0007669"/>
    <property type="project" value="UniProtKB-EC"/>
</dbReference>
<dbReference type="Pfam" id="PF14497">
    <property type="entry name" value="GST_C_3"/>
    <property type="match status" value="1"/>
</dbReference>
<comment type="similarity">
    <text evidence="4">Belongs to the GST superfamily. Sigma family.</text>
</comment>
<sequence length="204" mass="23580">MAPQYKVTYFPVKALGEPIRFLLSYGKFEFEDYRFDRENWPQIKPKMPFGQVPVLEVNGKVAHQSIAICRYLAKQVKLIGANDWEDLEIDSVVDTLNDLRQKIALYNYESDPSIKESRKGPLLKETIPYYLERLDAIAKQNNGHLACGKLTWADIILAAWLDYLNYMISGNLLEKYANLQSVVNNVLSIPQIKAWIEKRPHSEM</sequence>
<dbReference type="PANTHER" id="PTHR11571">
    <property type="entry name" value="GLUTATHIONE S-TRANSFERASE"/>
    <property type="match status" value="1"/>
</dbReference>
<dbReference type="Pfam" id="PF02798">
    <property type="entry name" value="GST_N"/>
    <property type="match status" value="1"/>
</dbReference>
<dbReference type="RefSeq" id="XP_018334284.1">
    <property type="nucleotide sequence ID" value="XM_018478782.2"/>
</dbReference>
<evidence type="ECO:0000256" key="4">
    <source>
        <dbReference type="ARBA" id="ARBA00038317"/>
    </source>
</evidence>
<comment type="subunit">
    <text evidence="1">Homodimer.</text>
</comment>
<evidence type="ECO:0000259" key="6">
    <source>
        <dbReference type="PROSITE" id="PS50404"/>
    </source>
</evidence>
<dbReference type="PANTHER" id="PTHR11571:SF224">
    <property type="entry name" value="HEMATOPOIETIC PROSTAGLANDIN D SYNTHASE"/>
    <property type="match status" value="1"/>
</dbReference>
<dbReference type="FunCoup" id="A0A1W4XE39">
    <property type="interactions" value="311"/>
</dbReference>
<evidence type="ECO:0000256" key="2">
    <source>
        <dbReference type="ARBA" id="ARBA00012452"/>
    </source>
</evidence>
<evidence type="ECO:0000256" key="5">
    <source>
        <dbReference type="ARBA" id="ARBA00047960"/>
    </source>
</evidence>
<dbReference type="InterPro" id="IPR040079">
    <property type="entry name" value="Glutathione_S-Trfase"/>
</dbReference>
<reference evidence="9" key="1">
    <citation type="submission" date="2025-08" db="UniProtKB">
        <authorList>
            <consortium name="RefSeq"/>
        </authorList>
    </citation>
    <scope>IDENTIFICATION</scope>
    <source>
        <tissue evidence="9">Entire body</tissue>
    </source>
</reference>
<proteinExistence type="inferred from homology"/>
<dbReference type="InterPro" id="IPR050213">
    <property type="entry name" value="GST_superfamily"/>
</dbReference>
<dbReference type="Gene3D" id="3.40.30.10">
    <property type="entry name" value="Glutaredoxin"/>
    <property type="match status" value="1"/>
</dbReference>
<dbReference type="InterPro" id="IPR010987">
    <property type="entry name" value="Glutathione-S-Trfase_C-like"/>
</dbReference>
<dbReference type="SUPFAM" id="SSF52833">
    <property type="entry name" value="Thioredoxin-like"/>
    <property type="match status" value="1"/>
</dbReference>
<comment type="catalytic activity">
    <reaction evidence="5">
        <text>RX + glutathione = an S-substituted glutathione + a halide anion + H(+)</text>
        <dbReference type="Rhea" id="RHEA:16437"/>
        <dbReference type="ChEBI" id="CHEBI:15378"/>
        <dbReference type="ChEBI" id="CHEBI:16042"/>
        <dbReference type="ChEBI" id="CHEBI:17792"/>
        <dbReference type="ChEBI" id="CHEBI:57925"/>
        <dbReference type="ChEBI" id="CHEBI:90779"/>
        <dbReference type="EC" id="2.5.1.18"/>
    </reaction>
</comment>
<feature type="domain" description="GST C-terminal" evidence="7">
    <location>
        <begin position="82"/>
        <end position="204"/>
    </location>
</feature>
<dbReference type="KEGG" id="apln:108743271"/>
<dbReference type="SFLD" id="SFLDG00363">
    <property type="entry name" value="AMPS_(cytGST):_Alpha-__Mu-__Pi"/>
    <property type="match status" value="1"/>
</dbReference>
<dbReference type="GO" id="GO:0006749">
    <property type="term" value="P:glutathione metabolic process"/>
    <property type="evidence" value="ECO:0007669"/>
    <property type="project" value="TreeGrafter"/>
</dbReference>
<dbReference type="InterPro" id="IPR036249">
    <property type="entry name" value="Thioredoxin-like_sf"/>
</dbReference>
<evidence type="ECO:0000256" key="3">
    <source>
        <dbReference type="ARBA" id="ARBA00022679"/>
    </source>
</evidence>
<dbReference type="GeneID" id="108743271"/>
<dbReference type="SFLD" id="SFLDS00019">
    <property type="entry name" value="Glutathione_Transferase_(cytos"/>
    <property type="match status" value="1"/>
</dbReference>
<dbReference type="AlphaFoldDB" id="A0A1W4XE39"/>
<evidence type="ECO:0000313" key="8">
    <source>
        <dbReference type="Proteomes" id="UP000192223"/>
    </source>
</evidence>
<dbReference type="FunFam" id="3.40.30.10:FF:000035">
    <property type="entry name" value="hematopoietic prostaglandin D synthase"/>
    <property type="match status" value="1"/>
</dbReference>
<protein>
    <recommendedName>
        <fullName evidence="2">glutathione transferase</fullName>
        <ecNumber evidence="2">2.5.1.18</ecNumber>
    </recommendedName>
</protein>
<gene>
    <name evidence="9" type="primary">LOC108743271</name>
</gene>
<dbReference type="FunFam" id="1.20.1050.10:FF:000030">
    <property type="entry name" value="Glutathione S-transferase S1"/>
    <property type="match status" value="1"/>
</dbReference>
<organism evidence="8 9">
    <name type="scientific">Agrilus planipennis</name>
    <name type="common">Emerald ash borer</name>
    <name type="synonym">Agrilus marcopoli</name>
    <dbReference type="NCBI Taxonomy" id="224129"/>
    <lineage>
        <taxon>Eukaryota</taxon>
        <taxon>Metazoa</taxon>
        <taxon>Ecdysozoa</taxon>
        <taxon>Arthropoda</taxon>
        <taxon>Hexapoda</taxon>
        <taxon>Insecta</taxon>
        <taxon>Pterygota</taxon>
        <taxon>Neoptera</taxon>
        <taxon>Endopterygota</taxon>
        <taxon>Coleoptera</taxon>
        <taxon>Polyphaga</taxon>
        <taxon>Elateriformia</taxon>
        <taxon>Buprestoidea</taxon>
        <taxon>Buprestidae</taxon>
        <taxon>Agrilinae</taxon>
        <taxon>Agrilus</taxon>
    </lineage>
</organism>
<dbReference type="STRING" id="224129.A0A1W4XE39"/>
<evidence type="ECO:0000313" key="9">
    <source>
        <dbReference type="RefSeq" id="XP_018334284.1"/>
    </source>
</evidence>
<keyword evidence="3" id="KW-0808">Transferase</keyword>
<keyword evidence="8" id="KW-1185">Reference proteome</keyword>
<accession>A0A1W4XE39</accession>
<dbReference type="OrthoDB" id="414243at2759"/>
<dbReference type="PROSITE" id="PS50405">
    <property type="entry name" value="GST_CTER"/>
    <property type="match status" value="1"/>
</dbReference>
<dbReference type="EC" id="2.5.1.18" evidence="2"/>
<dbReference type="InterPro" id="IPR004045">
    <property type="entry name" value="Glutathione_S-Trfase_N"/>
</dbReference>
<dbReference type="SUPFAM" id="SSF47616">
    <property type="entry name" value="GST C-terminal domain-like"/>
    <property type="match status" value="1"/>
</dbReference>
<dbReference type="CDD" id="cd03192">
    <property type="entry name" value="GST_C_Sigma_like"/>
    <property type="match status" value="1"/>
</dbReference>
<dbReference type="Gene3D" id="1.20.1050.10">
    <property type="match status" value="1"/>
</dbReference>
<dbReference type="GO" id="GO:0004602">
    <property type="term" value="F:glutathione peroxidase activity"/>
    <property type="evidence" value="ECO:0007669"/>
    <property type="project" value="UniProtKB-ARBA"/>
</dbReference>
<dbReference type="CDD" id="cd03039">
    <property type="entry name" value="GST_N_Sigma_like"/>
    <property type="match status" value="1"/>
</dbReference>
<feature type="domain" description="GST N-terminal" evidence="6">
    <location>
        <begin position="3"/>
        <end position="80"/>
    </location>
</feature>
<evidence type="ECO:0000256" key="1">
    <source>
        <dbReference type="ARBA" id="ARBA00011738"/>
    </source>
</evidence>
<dbReference type="PROSITE" id="PS50404">
    <property type="entry name" value="GST_NTER"/>
    <property type="match status" value="1"/>
</dbReference>